<feature type="region of interest" description="Disordered" evidence="9">
    <location>
        <begin position="341"/>
        <end position="448"/>
    </location>
</feature>
<evidence type="ECO:0000256" key="4">
    <source>
        <dbReference type="ARBA" id="ARBA00022705"/>
    </source>
</evidence>
<evidence type="ECO:0000256" key="8">
    <source>
        <dbReference type="RuleBase" id="RU367067"/>
    </source>
</evidence>
<feature type="compositionally biased region" description="Polar residues" evidence="9">
    <location>
        <begin position="186"/>
        <end position="195"/>
    </location>
</feature>
<dbReference type="OrthoDB" id="8775810at2759"/>
<proteinExistence type="inferred from homology"/>
<dbReference type="CDD" id="cd22289">
    <property type="entry name" value="RecQL4_SLD2_NTD"/>
    <property type="match status" value="1"/>
</dbReference>
<feature type="compositionally biased region" description="Basic and acidic residues" evidence="9">
    <location>
        <begin position="382"/>
        <end position="394"/>
    </location>
</feature>
<keyword evidence="5 8" id="KW-0539">Nucleus</keyword>
<feature type="compositionally biased region" description="Basic residues" evidence="9">
    <location>
        <begin position="497"/>
        <end position="507"/>
    </location>
</feature>
<dbReference type="AlphaFoldDB" id="A0A420HFH9"/>
<keyword evidence="6 8" id="KW-0131">Cell cycle</keyword>
<comment type="similarity">
    <text evidence="2 8">Belongs to the SLD2 family.</text>
</comment>
<evidence type="ECO:0000313" key="11">
    <source>
        <dbReference type="Proteomes" id="UP000285405"/>
    </source>
</evidence>
<evidence type="ECO:0000313" key="10">
    <source>
        <dbReference type="EMBL" id="RKF56224.1"/>
    </source>
</evidence>
<dbReference type="InterPro" id="IPR040203">
    <property type="entry name" value="Sld2"/>
</dbReference>
<dbReference type="EMBL" id="MCBR01019845">
    <property type="protein sequence ID" value="RKF56224.1"/>
    <property type="molecule type" value="Genomic_DNA"/>
</dbReference>
<evidence type="ECO:0000256" key="3">
    <source>
        <dbReference type="ARBA" id="ARBA00018363"/>
    </source>
</evidence>
<dbReference type="GO" id="GO:0003697">
    <property type="term" value="F:single-stranded DNA binding"/>
    <property type="evidence" value="ECO:0007669"/>
    <property type="project" value="TreeGrafter"/>
</dbReference>
<gene>
    <name evidence="10" type="ORF">GcC1_198024</name>
</gene>
<sequence>MEATKLNSLIEKARILRSELKKWEKEFSAAHNGSKASRNDIRQNPEIAAKYKEYNKIKDKQNHGVLNTLEKRSTPPQIKTIDERNPIRIKQPRESFHTPSKKRRFEDEVDSYHTPSVVRNLFTPSKISLGPTPQKDGHVLGLFDLLREPESNTYSQAQKFTTSPTSYVSNHVLTDYSEEDKHRENPQQSMTASLSEKQDKLDAFSTPSKNLTSNFYMNKSPSVSKLNFSTPSFLRRDNQQSQLSTDLEGGQALLISPQPVRATKRRPAIRGLSRILADLRESQDESLDSELDVLREIEAEEMNVGTSILPVEIGKKKSSHSPSNFYLKDVSRDDSITVDSETLDKIQDTSDQPPSTYKKRGQKRTTRRVQMKPTRFKAVPTVKEKLDYSEKTHSPDQGILSPQTGTPTSINFGDQARNFDSDSQSEYTASEGETRYRRPKNDKKSRNLATVTVVADSQGSSSGIKPTSRKVGALAHQNFKRLKIRNSGVRGAVERNKNRRAFSRKKK</sequence>
<evidence type="ECO:0000256" key="6">
    <source>
        <dbReference type="ARBA" id="ARBA00023306"/>
    </source>
</evidence>
<protein>
    <recommendedName>
        <fullName evidence="3 8">DNA replication regulator SLD2</fullName>
    </recommendedName>
</protein>
<comment type="function">
    <text evidence="7 8">Has a role in the initiation of DNA replication. Required at S-phase checkpoint.</text>
</comment>
<dbReference type="PANTHER" id="PTHR28124:SF1">
    <property type="entry name" value="DNA REPLICATION REGULATOR SLD2"/>
    <property type="match status" value="1"/>
</dbReference>
<evidence type="ECO:0000256" key="9">
    <source>
        <dbReference type="SAM" id="MobiDB-lite"/>
    </source>
</evidence>
<accession>A0A420HFH9</accession>
<name>A0A420HFH9_9PEZI</name>
<dbReference type="Gene3D" id="1.10.10.1460">
    <property type="match status" value="1"/>
</dbReference>
<keyword evidence="4 8" id="KW-0235">DNA replication</keyword>
<dbReference type="GO" id="GO:0006270">
    <property type="term" value="P:DNA replication initiation"/>
    <property type="evidence" value="ECO:0007669"/>
    <property type="project" value="UniProtKB-UniRule"/>
</dbReference>
<feature type="compositionally biased region" description="Basic residues" evidence="9">
    <location>
        <begin position="357"/>
        <end position="370"/>
    </location>
</feature>
<organism evidence="10 11">
    <name type="scientific">Golovinomyces cichoracearum</name>
    <dbReference type="NCBI Taxonomy" id="62708"/>
    <lineage>
        <taxon>Eukaryota</taxon>
        <taxon>Fungi</taxon>
        <taxon>Dikarya</taxon>
        <taxon>Ascomycota</taxon>
        <taxon>Pezizomycotina</taxon>
        <taxon>Leotiomycetes</taxon>
        <taxon>Erysiphales</taxon>
        <taxon>Erysiphaceae</taxon>
        <taxon>Golovinomyces</taxon>
    </lineage>
</organism>
<dbReference type="Pfam" id="PF11719">
    <property type="entry name" value="Drc1-Sld2"/>
    <property type="match status" value="1"/>
</dbReference>
<feature type="region of interest" description="Disordered" evidence="9">
    <location>
        <begin position="177"/>
        <end position="212"/>
    </location>
</feature>
<dbReference type="GO" id="GO:0000727">
    <property type="term" value="P:double-strand break repair via break-induced replication"/>
    <property type="evidence" value="ECO:0007669"/>
    <property type="project" value="TreeGrafter"/>
</dbReference>
<evidence type="ECO:0000256" key="7">
    <source>
        <dbReference type="ARBA" id="ARBA00025253"/>
    </source>
</evidence>
<dbReference type="Proteomes" id="UP000285405">
    <property type="component" value="Unassembled WGS sequence"/>
</dbReference>
<reference evidence="10 11" key="1">
    <citation type="journal article" date="2018" name="BMC Genomics">
        <title>Comparative genome analyses reveal sequence features reflecting distinct modes of host-adaptation between dicot and monocot powdery mildew.</title>
        <authorList>
            <person name="Wu Y."/>
            <person name="Ma X."/>
            <person name="Pan Z."/>
            <person name="Kale S.D."/>
            <person name="Song Y."/>
            <person name="King H."/>
            <person name="Zhang Q."/>
            <person name="Presley C."/>
            <person name="Deng X."/>
            <person name="Wei C.I."/>
            <person name="Xiao S."/>
        </authorList>
    </citation>
    <scope>NUCLEOTIDE SEQUENCE [LARGE SCALE GENOMIC DNA]</scope>
    <source>
        <strain evidence="10">UCSC1</strain>
    </source>
</reference>
<feature type="region of interest" description="Disordered" evidence="9">
    <location>
        <begin position="486"/>
        <end position="507"/>
    </location>
</feature>
<comment type="subcellular location">
    <subcellularLocation>
        <location evidence="1 8">Nucleus</location>
    </subcellularLocation>
</comment>
<dbReference type="GO" id="GO:1902977">
    <property type="term" value="P:mitotic DNA replication preinitiation complex assembly"/>
    <property type="evidence" value="ECO:0007669"/>
    <property type="project" value="TreeGrafter"/>
</dbReference>
<dbReference type="PANTHER" id="PTHR28124">
    <property type="entry name" value="DNA REPLICATION REGULATOR SLD2"/>
    <property type="match status" value="1"/>
</dbReference>
<evidence type="ECO:0000256" key="5">
    <source>
        <dbReference type="ARBA" id="ARBA00023242"/>
    </source>
</evidence>
<dbReference type="InterPro" id="IPR021110">
    <property type="entry name" value="DNA_rep_checkpnt_protein"/>
</dbReference>
<dbReference type="FunFam" id="1.10.10.1460:FF:000001">
    <property type="entry name" value="DNA replication regulator Sld2"/>
    <property type="match status" value="1"/>
</dbReference>
<feature type="compositionally biased region" description="Polar residues" evidence="9">
    <location>
        <begin position="400"/>
        <end position="412"/>
    </location>
</feature>
<comment type="caution">
    <text evidence="10">The sequence shown here is derived from an EMBL/GenBank/DDBJ whole genome shotgun (WGS) entry which is preliminary data.</text>
</comment>
<evidence type="ECO:0000256" key="2">
    <source>
        <dbReference type="ARBA" id="ARBA00007276"/>
    </source>
</evidence>
<dbReference type="GO" id="GO:0003688">
    <property type="term" value="F:DNA replication origin binding"/>
    <property type="evidence" value="ECO:0007669"/>
    <property type="project" value="TreeGrafter"/>
</dbReference>
<dbReference type="GO" id="GO:0031261">
    <property type="term" value="C:DNA replication preinitiation complex"/>
    <property type="evidence" value="ECO:0007669"/>
    <property type="project" value="TreeGrafter"/>
</dbReference>
<evidence type="ECO:0000256" key="1">
    <source>
        <dbReference type="ARBA" id="ARBA00004123"/>
    </source>
</evidence>